<feature type="disulfide bond" evidence="9">
    <location>
        <begin position="188"/>
        <end position="206"/>
    </location>
</feature>
<evidence type="ECO:0000256" key="2">
    <source>
        <dbReference type="ARBA" id="ARBA00022692"/>
    </source>
</evidence>
<dbReference type="InterPro" id="IPR051221">
    <property type="entry name" value="LDLR-related"/>
</dbReference>
<accession>A0ABM0MHE7</accession>
<dbReference type="CDD" id="cd00112">
    <property type="entry name" value="LDLa"/>
    <property type="match status" value="5"/>
</dbReference>
<keyword evidence="6 9" id="KW-1015">Disulfide bond</keyword>
<dbReference type="GeneID" id="102800887"/>
<sequence>MSGTKKYTNTDFKVRGTRILATFYVSFILSIGIGIGLYFLDINRTRTNLQSISTISGKTRPPRLTHMETLPRQSTTTEPSADIADTTLSKTSNTTTDTYPISTTVACLLTQFQCSNGHCIPSGFRCNGVNNCNDDSDEVGCQECDPSEFTCDDGGCIPQSYLCDDVLDCRDYSDKINCDRCSVDQYKCPDRACIDVNRWCDGTYDCYLHADEYYCVDCREEGVFQCMDERYCVPGSSVCDRGIICRDGSDEFGPQCSWCSVNEFTCDGSKCIPLSDVCNGVSNCDDNADEIDCDHVCGPSKYHCGNGYCIDNEWICDNVVDCYDESDEIGCGGYELRQSYNINRMDWPAYSLHVAPIEHLWDQLGLCVMDNHPPPVDRRQLAQWLVQERQAIP</sequence>
<keyword evidence="5 10" id="KW-0472">Membrane</keyword>
<dbReference type="RefSeq" id="XP_006819438.1">
    <property type="nucleotide sequence ID" value="XM_006819375.1"/>
</dbReference>
<feature type="disulfide bond" evidence="9">
    <location>
        <begin position="151"/>
        <end position="169"/>
    </location>
</feature>
<evidence type="ECO:0000256" key="3">
    <source>
        <dbReference type="ARBA" id="ARBA00022737"/>
    </source>
</evidence>
<dbReference type="Gene3D" id="4.10.400.10">
    <property type="entry name" value="Low-density Lipoprotein Receptor"/>
    <property type="match status" value="6"/>
</dbReference>
<feature type="disulfide bond" evidence="9">
    <location>
        <begin position="278"/>
        <end position="293"/>
    </location>
</feature>
<feature type="disulfide bond" evidence="9">
    <location>
        <begin position="181"/>
        <end position="193"/>
    </location>
</feature>
<evidence type="ECO:0000256" key="9">
    <source>
        <dbReference type="PROSITE-ProRule" id="PRU00124"/>
    </source>
</evidence>
<dbReference type="SMART" id="SM00192">
    <property type="entry name" value="LDLa"/>
    <property type="match status" value="6"/>
</dbReference>
<feature type="disulfide bond" evidence="9">
    <location>
        <begin position="107"/>
        <end position="119"/>
    </location>
</feature>
<dbReference type="SUPFAM" id="SSF57424">
    <property type="entry name" value="LDL receptor-like module"/>
    <property type="match status" value="6"/>
</dbReference>
<comment type="caution">
    <text evidence="9">Lacks conserved residue(s) required for the propagation of feature annotation.</text>
</comment>
<feature type="disulfide bond" evidence="9">
    <location>
        <begin position="126"/>
        <end position="141"/>
    </location>
</feature>
<evidence type="ECO:0000313" key="12">
    <source>
        <dbReference type="RefSeq" id="XP_006819438.1"/>
    </source>
</evidence>
<dbReference type="InterPro" id="IPR002172">
    <property type="entry name" value="LDrepeatLR_classA_rpt"/>
</dbReference>
<dbReference type="PANTHER" id="PTHR22722">
    <property type="entry name" value="LOW-DENSITY LIPOPROTEIN RECEPTOR-RELATED PROTEIN 2-RELATED"/>
    <property type="match status" value="1"/>
</dbReference>
<keyword evidence="2 10" id="KW-0812">Transmembrane</keyword>
<feature type="disulfide bond" evidence="9">
    <location>
        <begin position="114"/>
        <end position="132"/>
    </location>
</feature>
<evidence type="ECO:0000256" key="5">
    <source>
        <dbReference type="ARBA" id="ARBA00023136"/>
    </source>
</evidence>
<dbReference type="Proteomes" id="UP000694865">
    <property type="component" value="Unplaced"/>
</dbReference>
<evidence type="ECO:0000313" key="11">
    <source>
        <dbReference type="Proteomes" id="UP000694865"/>
    </source>
</evidence>
<dbReference type="InterPro" id="IPR023415">
    <property type="entry name" value="LDLR_class-A_CS"/>
</dbReference>
<evidence type="ECO:0000256" key="10">
    <source>
        <dbReference type="SAM" id="Phobius"/>
    </source>
</evidence>
<evidence type="ECO:0000256" key="6">
    <source>
        <dbReference type="ARBA" id="ARBA00023157"/>
    </source>
</evidence>
<feature type="disulfide bond" evidence="9">
    <location>
        <begin position="297"/>
        <end position="309"/>
    </location>
</feature>
<protein>
    <submittedName>
        <fullName evidence="12">Low-density lipoprotein receptor-related protein 2-like</fullName>
    </submittedName>
</protein>
<dbReference type="Pfam" id="PF00057">
    <property type="entry name" value="Ldl_recept_a"/>
    <property type="match status" value="4"/>
</dbReference>
<comment type="subcellular location">
    <subcellularLocation>
        <location evidence="1">Membrane</location>
        <topology evidence="1">Single-pass membrane protein</topology>
    </subcellularLocation>
</comment>
<feature type="disulfide bond" evidence="9">
    <location>
        <begin position="200"/>
        <end position="215"/>
    </location>
</feature>
<organism evidence="11 12">
    <name type="scientific">Saccoglossus kowalevskii</name>
    <name type="common">Acorn worm</name>
    <dbReference type="NCBI Taxonomy" id="10224"/>
    <lineage>
        <taxon>Eukaryota</taxon>
        <taxon>Metazoa</taxon>
        <taxon>Hemichordata</taxon>
        <taxon>Enteropneusta</taxon>
        <taxon>Harrimaniidae</taxon>
        <taxon>Saccoglossus</taxon>
    </lineage>
</organism>
<feature type="disulfide bond" evidence="9">
    <location>
        <begin position="316"/>
        <end position="331"/>
    </location>
</feature>
<dbReference type="PROSITE" id="PS50068">
    <property type="entry name" value="LDLRA_2"/>
    <property type="match status" value="6"/>
</dbReference>
<feature type="disulfide bond" evidence="9">
    <location>
        <begin position="144"/>
        <end position="156"/>
    </location>
</feature>
<evidence type="ECO:0000256" key="4">
    <source>
        <dbReference type="ARBA" id="ARBA00022989"/>
    </source>
</evidence>
<feature type="disulfide bond" evidence="9">
    <location>
        <begin position="266"/>
        <end position="284"/>
    </location>
</feature>
<dbReference type="PROSITE" id="PS01209">
    <property type="entry name" value="LDLRA_1"/>
    <property type="match status" value="2"/>
</dbReference>
<reference evidence="12" key="1">
    <citation type="submission" date="2025-08" db="UniProtKB">
        <authorList>
            <consortium name="RefSeq"/>
        </authorList>
    </citation>
    <scope>IDENTIFICATION</scope>
    <source>
        <tissue evidence="12">Testes</tissue>
    </source>
</reference>
<feature type="disulfide bond" evidence="9">
    <location>
        <begin position="304"/>
        <end position="322"/>
    </location>
</feature>
<name>A0ABM0MHE7_SACKO</name>
<feature type="disulfide bond" evidence="9">
    <location>
        <begin position="163"/>
        <end position="178"/>
    </location>
</feature>
<feature type="transmembrane region" description="Helical" evidence="10">
    <location>
        <begin position="21"/>
        <end position="40"/>
    </location>
</feature>
<keyword evidence="4 10" id="KW-1133">Transmembrane helix</keyword>
<keyword evidence="7" id="KW-0675">Receptor</keyword>
<evidence type="ECO:0000256" key="1">
    <source>
        <dbReference type="ARBA" id="ARBA00004167"/>
    </source>
</evidence>
<gene>
    <name evidence="12" type="primary">LOC102800887</name>
</gene>
<dbReference type="PRINTS" id="PR00261">
    <property type="entry name" value="LDLRECEPTOR"/>
</dbReference>
<keyword evidence="3" id="KW-0677">Repeat</keyword>
<evidence type="ECO:0000256" key="8">
    <source>
        <dbReference type="ARBA" id="ARBA00023180"/>
    </source>
</evidence>
<dbReference type="InterPro" id="IPR036055">
    <property type="entry name" value="LDL_receptor-like_sf"/>
</dbReference>
<keyword evidence="8" id="KW-0325">Glycoprotein</keyword>
<keyword evidence="11" id="KW-1185">Reference proteome</keyword>
<feature type="disulfide bond" evidence="9">
    <location>
        <begin position="259"/>
        <end position="271"/>
    </location>
</feature>
<proteinExistence type="predicted"/>
<evidence type="ECO:0000256" key="7">
    <source>
        <dbReference type="ARBA" id="ARBA00023170"/>
    </source>
</evidence>